<dbReference type="EMBL" id="NMUL01000058">
    <property type="protein sequence ID" value="OXM60546.1"/>
    <property type="molecule type" value="Genomic_DNA"/>
</dbReference>
<name>A0A229SNT9_9PSEU</name>
<protein>
    <recommendedName>
        <fullName evidence="1">DUF3152 domain-containing protein</fullName>
    </recommendedName>
</protein>
<proteinExistence type="predicted"/>
<feature type="domain" description="DUF3152" evidence="1">
    <location>
        <begin position="50"/>
        <end position="254"/>
    </location>
</feature>
<dbReference type="OrthoDB" id="9779865at2"/>
<dbReference type="AlphaFoldDB" id="A0A229SNT9"/>
<organism evidence="2 3">
    <name type="scientific">Amycolatopsis vastitatis</name>
    <dbReference type="NCBI Taxonomy" id="1905142"/>
    <lineage>
        <taxon>Bacteria</taxon>
        <taxon>Bacillati</taxon>
        <taxon>Actinomycetota</taxon>
        <taxon>Actinomycetes</taxon>
        <taxon>Pseudonocardiales</taxon>
        <taxon>Pseudonocardiaceae</taxon>
        <taxon>Amycolatopsis</taxon>
    </lineage>
</organism>
<dbReference type="RefSeq" id="WP_093953100.1">
    <property type="nucleotide sequence ID" value="NZ_NMUL01000058.1"/>
</dbReference>
<reference evidence="3" key="1">
    <citation type="submission" date="2017-07" db="EMBL/GenBank/DDBJ databases">
        <title>Comparative genome mining reveals phylogenetic distribution patterns of secondary metabolites in Amycolatopsis.</title>
        <authorList>
            <person name="Adamek M."/>
            <person name="Alanjary M."/>
            <person name="Sales-Ortells H."/>
            <person name="Goodfellow M."/>
            <person name="Bull A.T."/>
            <person name="Kalinowski J."/>
            <person name="Ziemert N."/>
        </authorList>
    </citation>
    <scope>NUCLEOTIDE SEQUENCE [LARGE SCALE GENOMIC DNA]</scope>
    <source>
        <strain evidence="3">H5</strain>
    </source>
</reference>
<dbReference type="Proteomes" id="UP000215199">
    <property type="component" value="Unassembled WGS sequence"/>
</dbReference>
<dbReference type="Pfam" id="PF11350">
    <property type="entry name" value="DUF3152"/>
    <property type="match status" value="1"/>
</dbReference>
<dbReference type="SUPFAM" id="SSF55486">
    <property type="entry name" value="Metalloproteases ('zincins'), catalytic domain"/>
    <property type="match status" value="1"/>
</dbReference>
<evidence type="ECO:0000313" key="3">
    <source>
        <dbReference type="Proteomes" id="UP000215199"/>
    </source>
</evidence>
<keyword evidence="3" id="KW-1185">Reference proteome</keyword>
<sequence length="259" mass="26560">MLVFGVALAVGLLLTPRAVEPRRVTGSAAAIPPAVTSAPAPAPTPEPAALPDGGPVTEAGAGTWHVVPGPDSVAGSGSKVLTYTVEIEDGVDVPSFAGDVDAILADPRGWTGLGAVTFRRLGTGDGEPAVRISLTSPGTARRPDLCGFSIPFDSSCRLTREHRIVVNLARWLRGAHSFGGDLAGYRAYAINHEMGHALGLGHVGCPATGAPAPVMMQQTFGLSNAYLAELNRAEPGAAARVRPDSAVCRPNPWVTAAAH</sequence>
<accession>A0A229SNT9</accession>
<comment type="caution">
    <text evidence="2">The sequence shown here is derived from an EMBL/GenBank/DDBJ whole genome shotgun (WGS) entry which is preliminary data.</text>
</comment>
<dbReference type="InterPro" id="IPR022603">
    <property type="entry name" value="DUF3152"/>
</dbReference>
<gene>
    <name evidence="2" type="ORF">CF165_41660</name>
</gene>
<evidence type="ECO:0000313" key="2">
    <source>
        <dbReference type="EMBL" id="OXM60546.1"/>
    </source>
</evidence>
<evidence type="ECO:0000259" key="1">
    <source>
        <dbReference type="Pfam" id="PF11350"/>
    </source>
</evidence>